<dbReference type="InterPro" id="IPR036661">
    <property type="entry name" value="Luciferase-like_sf"/>
</dbReference>
<dbReference type="Gene3D" id="3.20.20.30">
    <property type="entry name" value="Luciferase-like domain"/>
    <property type="match status" value="1"/>
</dbReference>
<dbReference type="PANTHER" id="PTHR30011:SF16">
    <property type="entry name" value="C2H2 FINGER DOMAIN TRANSCRIPTION FACTOR (EUROFUNG)-RELATED"/>
    <property type="match status" value="1"/>
</dbReference>
<dbReference type="Pfam" id="PF00296">
    <property type="entry name" value="Bac_luciferase"/>
    <property type="match status" value="1"/>
</dbReference>
<dbReference type="InterPro" id="IPR051260">
    <property type="entry name" value="Diverse_substr_monoxygenases"/>
</dbReference>
<organism evidence="7 8">
    <name type="scientific">Micromonospora endophytica</name>
    <dbReference type="NCBI Taxonomy" id="515350"/>
    <lineage>
        <taxon>Bacteria</taxon>
        <taxon>Bacillati</taxon>
        <taxon>Actinomycetota</taxon>
        <taxon>Actinomycetes</taxon>
        <taxon>Micromonosporales</taxon>
        <taxon>Micromonosporaceae</taxon>
        <taxon>Micromonospora</taxon>
    </lineage>
</organism>
<dbReference type="Proteomes" id="UP000248627">
    <property type="component" value="Unassembled WGS sequence"/>
</dbReference>
<reference evidence="7 8" key="1">
    <citation type="submission" date="2018-01" db="EMBL/GenBank/DDBJ databases">
        <title>Draft genome sequence of Jishengella endophytica.</title>
        <authorList>
            <person name="Sahin N."/>
            <person name="Ay H."/>
            <person name="Saygin H."/>
        </authorList>
    </citation>
    <scope>NUCLEOTIDE SEQUENCE [LARGE SCALE GENOMIC DNA]</scope>
    <source>
        <strain evidence="7 8">DSM 45430</strain>
    </source>
</reference>
<sequence length="450" mass="49569">MPKQIILAAHFPGVNNTTVWSDPASGSQIDFASFVHLARTAERGKFDFLFLAEGLRLREQRGQIHDLDVVGRPDTLTVLAALAGVTTHLGLAGTLNTTFREPYELARQLASLDHLSGGRAAWNVVTSSDAFTGENFRRGGYLDRSLRYQRAAEFVQTARELWESWAPDAVVADRAAGRYLDPADAGAFAHHGDQFDIAGHFTVPRSPQVHPVILQAGDSPEGREFAASSADAIFSRHGTLEDGQQFYRDVKSRLARYGREPDHLKIIPGVTFVLGDTAAEAQERAHHIRRQQVSPQTAILLLEQVWNRDLSGYDPDGPLPAEDPRPDDDSIIKGRTRLTDDPIVTARRWRALAEAKKLGIRDLIIEVTGRQSFIGTPQHVAESMDHFVQTDAADGFILVPHLTPGGLDEFVDRVVPLLQDRGVFRTEYTGTTLREHLGLPAARPLPVVAA</sequence>
<evidence type="ECO:0000256" key="4">
    <source>
        <dbReference type="ARBA" id="ARBA00023033"/>
    </source>
</evidence>
<dbReference type="OrthoDB" id="4437611at2"/>
<evidence type="ECO:0000313" key="8">
    <source>
        <dbReference type="Proteomes" id="UP000248627"/>
    </source>
</evidence>
<dbReference type="PANTHER" id="PTHR30011">
    <property type="entry name" value="ALKANESULFONATE MONOOXYGENASE-RELATED"/>
    <property type="match status" value="1"/>
</dbReference>
<protein>
    <submittedName>
        <fullName evidence="7">F420-dependent methylene-tetrahydromethanopterin reductase</fullName>
    </submittedName>
</protein>
<dbReference type="SUPFAM" id="SSF51679">
    <property type="entry name" value="Bacterial luciferase-like"/>
    <property type="match status" value="1"/>
</dbReference>
<keyword evidence="4" id="KW-0503">Monooxygenase</keyword>
<evidence type="ECO:0000256" key="1">
    <source>
        <dbReference type="ARBA" id="ARBA00022630"/>
    </source>
</evidence>
<dbReference type="AlphaFoldDB" id="A0A2W2D8K0"/>
<name>A0A2W2D8K0_9ACTN</name>
<dbReference type="GO" id="GO:0004497">
    <property type="term" value="F:monooxygenase activity"/>
    <property type="evidence" value="ECO:0007669"/>
    <property type="project" value="UniProtKB-KW"/>
</dbReference>
<evidence type="ECO:0000256" key="6">
    <source>
        <dbReference type="SAM" id="MobiDB-lite"/>
    </source>
</evidence>
<dbReference type="PIRSF" id="PIRSF000337">
    <property type="entry name" value="NTA_MOA"/>
    <property type="match status" value="1"/>
</dbReference>
<gene>
    <name evidence="7" type="ORF">C1I93_03255</name>
</gene>
<feature type="region of interest" description="Disordered" evidence="6">
    <location>
        <begin position="312"/>
        <end position="331"/>
    </location>
</feature>
<dbReference type="NCBIfam" id="TIGR03860">
    <property type="entry name" value="FMN_nitrolo"/>
    <property type="match status" value="1"/>
</dbReference>
<keyword evidence="3" id="KW-0560">Oxidoreductase</keyword>
<keyword evidence="1" id="KW-0285">Flavoprotein</keyword>
<comment type="caution">
    <text evidence="7">The sequence shown here is derived from an EMBL/GenBank/DDBJ whole genome shotgun (WGS) entry which is preliminary data.</text>
</comment>
<dbReference type="InterPro" id="IPR016215">
    <property type="entry name" value="NTA_MOA"/>
</dbReference>
<evidence type="ECO:0000256" key="3">
    <source>
        <dbReference type="ARBA" id="ARBA00023002"/>
    </source>
</evidence>
<dbReference type="CDD" id="cd01095">
    <property type="entry name" value="Nitrilotriacetate_monoxgenase"/>
    <property type="match status" value="1"/>
</dbReference>
<evidence type="ECO:0000313" key="7">
    <source>
        <dbReference type="EMBL" id="PZG00179.1"/>
    </source>
</evidence>
<evidence type="ECO:0000256" key="2">
    <source>
        <dbReference type="ARBA" id="ARBA00022643"/>
    </source>
</evidence>
<dbReference type="RefSeq" id="WP_111241703.1">
    <property type="nucleotide sequence ID" value="NZ_AP023358.1"/>
</dbReference>
<proteinExistence type="inferred from homology"/>
<comment type="similarity">
    <text evidence="5">Belongs to the NtaA/SnaA/DszA monooxygenase family.</text>
</comment>
<evidence type="ECO:0000256" key="5">
    <source>
        <dbReference type="ARBA" id="ARBA00033748"/>
    </source>
</evidence>
<feature type="compositionally biased region" description="Basic and acidic residues" evidence="6">
    <location>
        <begin position="322"/>
        <end position="331"/>
    </location>
</feature>
<keyword evidence="8" id="KW-1185">Reference proteome</keyword>
<accession>A0A2W2D8K0</accession>
<dbReference type="GO" id="GO:0016705">
    <property type="term" value="F:oxidoreductase activity, acting on paired donors, with incorporation or reduction of molecular oxygen"/>
    <property type="evidence" value="ECO:0007669"/>
    <property type="project" value="InterPro"/>
</dbReference>
<dbReference type="EMBL" id="POTX01000012">
    <property type="protein sequence ID" value="PZG00179.1"/>
    <property type="molecule type" value="Genomic_DNA"/>
</dbReference>
<keyword evidence="2" id="KW-0288">FMN</keyword>
<dbReference type="InterPro" id="IPR011251">
    <property type="entry name" value="Luciferase-like_dom"/>
</dbReference>